<evidence type="ECO:0000313" key="3">
    <source>
        <dbReference type="Proteomes" id="UP001179280"/>
    </source>
</evidence>
<dbReference type="RefSeq" id="WP_204466561.1">
    <property type="nucleotide sequence ID" value="NZ_JAFBCV010000007.1"/>
</dbReference>
<protein>
    <recommendedName>
        <fullName evidence="4">Transporter</fullName>
    </recommendedName>
</protein>
<evidence type="ECO:0000256" key="1">
    <source>
        <dbReference type="SAM" id="MobiDB-lite"/>
    </source>
</evidence>
<sequence length="149" mass="15791">MNSYPYRFSPPFFPPFQPGDSPGGPGYPGPGFPGPGGSGFFPAPGQGGQGFPGGPPPQEGPGGSAGPPSGPPPATAPQLSAQAGVYAVDPGAISGCMYRYTYMRLNSGEQFWFYPTYVGRQSVAGYRWVFFRWIYFGIDTNRIASFQCV</sequence>
<reference evidence="2" key="1">
    <citation type="submission" date="2021-01" db="EMBL/GenBank/DDBJ databases">
        <title>Genomic Encyclopedia of Type Strains, Phase IV (KMG-IV): sequencing the most valuable type-strain genomes for metagenomic binning, comparative biology and taxonomic classification.</title>
        <authorList>
            <person name="Goeker M."/>
        </authorList>
    </citation>
    <scope>NUCLEOTIDE SEQUENCE</scope>
    <source>
        <strain evidence="2">DSM 21943</strain>
    </source>
</reference>
<evidence type="ECO:0008006" key="4">
    <source>
        <dbReference type="Google" id="ProtNLM"/>
    </source>
</evidence>
<dbReference type="Proteomes" id="UP001179280">
    <property type="component" value="Unassembled WGS sequence"/>
</dbReference>
<accession>A0ABS2SUR1</accession>
<comment type="caution">
    <text evidence="2">The sequence shown here is derived from an EMBL/GenBank/DDBJ whole genome shotgun (WGS) entry which is preliminary data.</text>
</comment>
<organism evidence="2 3">
    <name type="scientific">Shouchella xiaoxiensis</name>
    <dbReference type="NCBI Taxonomy" id="766895"/>
    <lineage>
        <taxon>Bacteria</taxon>
        <taxon>Bacillati</taxon>
        <taxon>Bacillota</taxon>
        <taxon>Bacilli</taxon>
        <taxon>Bacillales</taxon>
        <taxon>Bacillaceae</taxon>
        <taxon>Shouchella</taxon>
    </lineage>
</organism>
<feature type="region of interest" description="Disordered" evidence="1">
    <location>
        <begin position="1"/>
        <end position="81"/>
    </location>
</feature>
<proteinExistence type="predicted"/>
<dbReference type="EMBL" id="JAFBCV010000007">
    <property type="protein sequence ID" value="MBM7839283.1"/>
    <property type="molecule type" value="Genomic_DNA"/>
</dbReference>
<keyword evidence="3" id="KW-1185">Reference proteome</keyword>
<feature type="compositionally biased region" description="Gly residues" evidence="1">
    <location>
        <begin position="34"/>
        <end position="52"/>
    </location>
</feature>
<name>A0ABS2SUR1_9BACI</name>
<evidence type="ECO:0000313" key="2">
    <source>
        <dbReference type="EMBL" id="MBM7839283.1"/>
    </source>
</evidence>
<gene>
    <name evidence="2" type="ORF">JOC54_002554</name>
</gene>